<dbReference type="GO" id="GO:0047480">
    <property type="term" value="F:UDP-N-acetylmuramoyl-tripeptide-D-alanyl-D-alanine ligase activity"/>
    <property type="evidence" value="ECO:0007669"/>
    <property type="project" value="UniProtKB-UniRule"/>
</dbReference>
<evidence type="ECO:0000313" key="15">
    <source>
        <dbReference type="EMBL" id="QII13073.1"/>
    </source>
</evidence>
<evidence type="ECO:0000256" key="6">
    <source>
        <dbReference type="ARBA" id="ARBA00022960"/>
    </source>
</evidence>
<dbReference type="Gene3D" id="3.40.1190.10">
    <property type="entry name" value="Mur-like, catalytic domain"/>
    <property type="match status" value="1"/>
</dbReference>
<dbReference type="PANTHER" id="PTHR43024">
    <property type="entry name" value="UDP-N-ACETYLMURAMOYL-TRIPEPTIDE--D-ALANYL-D-ALANINE LIGASE"/>
    <property type="match status" value="1"/>
</dbReference>
<dbReference type="InterPro" id="IPR013221">
    <property type="entry name" value="Mur_ligase_cen"/>
</dbReference>
<comment type="catalytic activity">
    <reaction evidence="10 11">
        <text>D-alanyl-D-alanine + UDP-N-acetyl-alpha-D-muramoyl-L-alanyl-gamma-D-glutamyl-meso-2,6-diaminopimelate + ATP = UDP-N-acetyl-alpha-D-muramoyl-L-alanyl-gamma-D-glutamyl-meso-2,6-diaminopimeloyl-D-alanyl-D-alanine + ADP + phosphate + H(+)</text>
        <dbReference type="Rhea" id="RHEA:28374"/>
        <dbReference type="ChEBI" id="CHEBI:15378"/>
        <dbReference type="ChEBI" id="CHEBI:30616"/>
        <dbReference type="ChEBI" id="CHEBI:43474"/>
        <dbReference type="ChEBI" id="CHEBI:57822"/>
        <dbReference type="ChEBI" id="CHEBI:61386"/>
        <dbReference type="ChEBI" id="CHEBI:83905"/>
        <dbReference type="ChEBI" id="CHEBI:456216"/>
        <dbReference type="EC" id="6.3.2.10"/>
    </reaction>
</comment>
<keyword evidence="9 10" id="KW-0961">Cell wall biogenesis/degradation</keyword>
<keyword evidence="6 10" id="KW-0133">Cell shape</keyword>
<comment type="pathway">
    <text evidence="10 11">Cell wall biogenesis; peptidoglycan biosynthesis.</text>
</comment>
<feature type="domain" description="Mur ligase N-terminal catalytic" evidence="12">
    <location>
        <begin position="28"/>
        <end position="104"/>
    </location>
</feature>
<accession>A0A6G7GUS6</accession>
<evidence type="ECO:0000259" key="14">
    <source>
        <dbReference type="Pfam" id="PF08245"/>
    </source>
</evidence>
<dbReference type="OrthoDB" id="9801978at2"/>
<organism evidence="15 16">
    <name type="scientific">Kuenenia stuttgartiensis</name>
    <dbReference type="NCBI Taxonomy" id="174633"/>
    <lineage>
        <taxon>Bacteria</taxon>
        <taxon>Pseudomonadati</taxon>
        <taxon>Planctomycetota</taxon>
        <taxon>Candidatus Brocadiia</taxon>
        <taxon>Candidatus Brocadiales</taxon>
        <taxon>Candidatus Brocadiaceae</taxon>
        <taxon>Candidatus Kuenenia</taxon>
    </lineage>
</organism>
<gene>
    <name evidence="10 15" type="primary">murF</name>
    <name evidence="15" type="ORF">KsCSTR_36940</name>
</gene>
<dbReference type="NCBIfam" id="TIGR01143">
    <property type="entry name" value="murF"/>
    <property type="match status" value="1"/>
</dbReference>
<evidence type="ECO:0000256" key="1">
    <source>
        <dbReference type="ARBA" id="ARBA00022490"/>
    </source>
</evidence>
<dbReference type="Pfam" id="PF01225">
    <property type="entry name" value="Mur_ligase"/>
    <property type="match status" value="1"/>
</dbReference>
<dbReference type="Proteomes" id="UP000501926">
    <property type="component" value="Chromosome"/>
</dbReference>
<feature type="binding site" evidence="10">
    <location>
        <begin position="116"/>
        <end position="122"/>
    </location>
    <ligand>
        <name>ATP</name>
        <dbReference type="ChEBI" id="CHEBI:30616"/>
    </ligand>
</feature>
<keyword evidence="3 10" id="KW-0132">Cell division</keyword>
<dbReference type="Pfam" id="PF02875">
    <property type="entry name" value="Mur_ligase_C"/>
    <property type="match status" value="1"/>
</dbReference>
<feature type="domain" description="Mur ligase C-terminal" evidence="13">
    <location>
        <begin position="342"/>
        <end position="461"/>
    </location>
</feature>
<keyword evidence="5 10" id="KW-0067">ATP-binding</keyword>
<protein>
    <recommendedName>
        <fullName evidence="10 11">UDP-N-acetylmuramoyl-tripeptide--D-alanyl-D-alanine ligase</fullName>
        <ecNumber evidence="10 11">6.3.2.10</ecNumber>
    </recommendedName>
    <alternativeName>
        <fullName evidence="10">D-alanyl-D-alanine-adding enzyme</fullName>
    </alternativeName>
</protein>
<evidence type="ECO:0000256" key="11">
    <source>
        <dbReference type="RuleBase" id="RU004136"/>
    </source>
</evidence>
<dbReference type="GO" id="GO:0008360">
    <property type="term" value="P:regulation of cell shape"/>
    <property type="evidence" value="ECO:0007669"/>
    <property type="project" value="UniProtKB-KW"/>
</dbReference>
<evidence type="ECO:0000256" key="3">
    <source>
        <dbReference type="ARBA" id="ARBA00022618"/>
    </source>
</evidence>
<evidence type="ECO:0000259" key="12">
    <source>
        <dbReference type="Pfam" id="PF01225"/>
    </source>
</evidence>
<dbReference type="SUPFAM" id="SSF63418">
    <property type="entry name" value="MurE/MurF N-terminal domain"/>
    <property type="match status" value="1"/>
</dbReference>
<evidence type="ECO:0000256" key="10">
    <source>
        <dbReference type="HAMAP-Rule" id="MF_02019"/>
    </source>
</evidence>
<keyword evidence="7 10" id="KW-0573">Peptidoglycan synthesis</keyword>
<dbReference type="GO" id="GO:0005524">
    <property type="term" value="F:ATP binding"/>
    <property type="evidence" value="ECO:0007669"/>
    <property type="project" value="UniProtKB-UniRule"/>
</dbReference>
<dbReference type="InterPro" id="IPR035911">
    <property type="entry name" value="MurE/MurF_N"/>
</dbReference>
<dbReference type="Gene3D" id="3.90.190.20">
    <property type="entry name" value="Mur ligase, C-terminal domain"/>
    <property type="match status" value="1"/>
</dbReference>
<dbReference type="PANTHER" id="PTHR43024:SF1">
    <property type="entry name" value="UDP-N-ACETYLMURAMOYL-TRIPEPTIDE--D-ALANYL-D-ALANINE LIGASE"/>
    <property type="match status" value="1"/>
</dbReference>
<dbReference type="GO" id="GO:0071555">
    <property type="term" value="P:cell wall organization"/>
    <property type="evidence" value="ECO:0007669"/>
    <property type="project" value="UniProtKB-KW"/>
</dbReference>
<reference evidence="15 16" key="1">
    <citation type="submission" date="2020-02" db="EMBL/GenBank/DDBJ databases">
        <title>Newly sequenced genome of strain CSTR1 showed variability in Candidatus Kuenenia stuttgartiensis genomes.</title>
        <authorList>
            <person name="Ding C."/>
            <person name="Adrian L."/>
        </authorList>
    </citation>
    <scope>NUCLEOTIDE SEQUENCE [LARGE SCALE GENOMIC DNA]</scope>
    <source>
        <strain evidence="15 16">CSTR1</strain>
    </source>
</reference>
<comment type="function">
    <text evidence="10 11">Involved in cell wall formation. Catalyzes the final step in the synthesis of UDP-N-acetylmuramoyl-pentapeptide, the precursor of murein.</text>
</comment>
<comment type="subcellular location">
    <subcellularLocation>
        <location evidence="10 11">Cytoplasm</location>
    </subcellularLocation>
</comment>
<dbReference type="SUPFAM" id="SSF53623">
    <property type="entry name" value="MurD-like peptide ligases, catalytic domain"/>
    <property type="match status" value="1"/>
</dbReference>
<evidence type="ECO:0000256" key="8">
    <source>
        <dbReference type="ARBA" id="ARBA00023306"/>
    </source>
</evidence>
<dbReference type="HAMAP" id="MF_02019">
    <property type="entry name" value="MurF"/>
    <property type="match status" value="1"/>
</dbReference>
<evidence type="ECO:0000259" key="13">
    <source>
        <dbReference type="Pfam" id="PF02875"/>
    </source>
</evidence>
<dbReference type="EMBL" id="CP049055">
    <property type="protein sequence ID" value="QII13073.1"/>
    <property type="molecule type" value="Genomic_DNA"/>
</dbReference>
<evidence type="ECO:0000256" key="7">
    <source>
        <dbReference type="ARBA" id="ARBA00022984"/>
    </source>
</evidence>
<keyword evidence="2 10" id="KW-0436">Ligase</keyword>
<dbReference type="InterPro" id="IPR004101">
    <property type="entry name" value="Mur_ligase_C"/>
</dbReference>
<dbReference type="GO" id="GO:0005737">
    <property type="term" value="C:cytoplasm"/>
    <property type="evidence" value="ECO:0007669"/>
    <property type="project" value="UniProtKB-SubCell"/>
</dbReference>
<keyword evidence="1 10" id="KW-0963">Cytoplasm</keyword>
<name>A0A6G7GUS6_KUEST</name>
<dbReference type="InterPro" id="IPR005863">
    <property type="entry name" value="UDP-N-AcMur_synth"/>
</dbReference>
<dbReference type="SUPFAM" id="SSF53244">
    <property type="entry name" value="MurD-like peptide ligases, peptide-binding domain"/>
    <property type="match status" value="1"/>
</dbReference>
<dbReference type="EC" id="6.3.2.10" evidence="10 11"/>
<dbReference type="GO" id="GO:0051301">
    <property type="term" value="P:cell division"/>
    <property type="evidence" value="ECO:0007669"/>
    <property type="project" value="UniProtKB-KW"/>
</dbReference>
<dbReference type="InterPro" id="IPR000713">
    <property type="entry name" value="Mur_ligase_N"/>
</dbReference>
<keyword evidence="4 10" id="KW-0547">Nucleotide-binding</keyword>
<evidence type="ECO:0000256" key="2">
    <source>
        <dbReference type="ARBA" id="ARBA00022598"/>
    </source>
</evidence>
<keyword evidence="8 10" id="KW-0131">Cell cycle</keyword>
<evidence type="ECO:0000256" key="5">
    <source>
        <dbReference type="ARBA" id="ARBA00022840"/>
    </source>
</evidence>
<dbReference type="AlphaFoldDB" id="A0A6G7GUS6"/>
<dbReference type="InterPro" id="IPR036565">
    <property type="entry name" value="Mur-like_cat_sf"/>
</dbReference>
<comment type="similarity">
    <text evidence="10">Belongs to the MurCDEF family. MurF subfamily.</text>
</comment>
<dbReference type="GO" id="GO:0009252">
    <property type="term" value="P:peptidoglycan biosynthetic process"/>
    <property type="evidence" value="ECO:0007669"/>
    <property type="project" value="UniProtKB-UniRule"/>
</dbReference>
<evidence type="ECO:0000256" key="9">
    <source>
        <dbReference type="ARBA" id="ARBA00023316"/>
    </source>
</evidence>
<dbReference type="InterPro" id="IPR036615">
    <property type="entry name" value="Mur_ligase_C_dom_sf"/>
</dbReference>
<dbReference type="Gene3D" id="3.40.1390.10">
    <property type="entry name" value="MurE/MurF, N-terminal domain"/>
    <property type="match status" value="1"/>
</dbReference>
<evidence type="ECO:0000313" key="16">
    <source>
        <dbReference type="Proteomes" id="UP000501926"/>
    </source>
</evidence>
<dbReference type="RefSeq" id="WP_099326365.1">
    <property type="nucleotide sequence ID" value="NZ_OCTL01000064.1"/>
</dbReference>
<dbReference type="InterPro" id="IPR051046">
    <property type="entry name" value="MurCDEF_CellWall_CoF430Synth"/>
</dbReference>
<sequence length="484" mass="52916">MKMDAISLEEVIQAVNGKAISNVSGLMVNGVSVDSRNVHKGNVFFAIKGDHYDGRQFIEQAFDAGAIGVVVSKQGGIDISGKCLPLILVDDVKTALGDLARHYRRKLNAKIIGITGSNGKTTTKEMLYHLLSHFAPVVKPQKSFNNFIGVPLTIFEIESKHKYGILEMGTNAPGEILRLSEIGLPDIAVILNISKTHLEGLGSIEGVALEKGDIVKNLKENGVFVYNADNPLCCEIADKFGGNKISFGLGQNAQIRGTDAKKKGNGSVFTIDIDYNTFRLCGVKGGGRRQFEIQLQVPGHHNISNCLASFAVCHALGLDISGLYNAFLSFKMPDMRIDSQQIGNVTFINDAYNANPESVFAALKYFEEIDAAGRKIFICGDMLELGKESHALHKELGEKASTLNLDLLWTVGKYASDIAGAAKDGGMDVEKVLSFRSLDDITEYDMGEFRENDVILIKGSRGMHMETIIDKYREYFSPRVLTHN</sequence>
<dbReference type="Pfam" id="PF08245">
    <property type="entry name" value="Mur_ligase_M"/>
    <property type="match status" value="1"/>
</dbReference>
<evidence type="ECO:0000256" key="4">
    <source>
        <dbReference type="ARBA" id="ARBA00022741"/>
    </source>
</evidence>
<proteinExistence type="inferred from homology"/>
<dbReference type="UniPathway" id="UPA00219"/>
<feature type="domain" description="Mur ligase central" evidence="14">
    <location>
        <begin position="114"/>
        <end position="313"/>
    </location>
</feature>